<dbReference type="InterPro" id="IPR010998">
    <property type="entry name" value="Integrase_recombinase_N"/>
</dbReference>
<proteinExistence type="inferred from homology"/>
<dbReference type="CDD" id="cd01185">
    <property type="entry name" value="INTN1_C_like"/>
    <property type="match status" value="1"/>
</dbReference>
<evidence type="ECO:0000256" key="4">
    <source>
        <dbReference type="SAM" id="Coils"/>
    </source>
</evidence>
<sequence length="459" mass="52121">MAQTTEHKEARASVRIVYRTYDVQKDGSCPFFICITKERKRKYIATGITLHPKHWDEAKQAIRKNYPDEFKRDIQNKLKKLVEKYENAANALVDADEQHDVRAVANKAIEGRKQTRKSTVLAYIDSIVEDMVKTRKMGNSIVYHDLRNQLCKFITDEYNTNDISFNKVTVKFCHEWESTLRATGATDNTLSNRFRTLRAVLNRAIANGYARPDNYPFSRNVAEKHKFSIGKFDTSSQKRALSRDTIRSVENYEPKGTFTANDFKTIRNPNAAAKIKNAAMIERQLRAKDIFLFSFYVAGINFVDIAKLRWKNIQTDDTGNQRVIYTRQKTGGKFSLKLLAPAVAILDRYKSEKNNEANSYIFPILDNTKHTTAEKINNRLHKVLGQTNTDLKAIGTTIGISTPLTTYVARHSFATNLKHAGHANAVIGQAMGHKDESTTNIYLDSFGSDTIDSALSSLL</sequence>
<name>A0ABX0QD91_9BACT</name>
<keyword evidence="3" id="KW-0233">DNA recombination</keyword>
<dbReference type="PROSITE" id="PS51898">
    <property type="entry name" value="TYR_RECOMBINASE"/>
    <property type="match status" value="1"/>
</dbReference>
<feature type="coiled-coil region" evidence="4">
    <location>
        <begin position="71"/>
        <end position="98"/>
    </location>
</feature>
<protein>
    <submittedName>
        <fullName evidence="6">Site-specific integrase</fullName>
    </submittedName>
</protein>
<reference evidence="7" key="1">
    <citation type="submission" date="2019-09" db="EMBL/GenBank/DDBJ databases">
        <authorList>
            <person name="Jung D.-H."/>
        </authorList>
    </citation>
    <scope>NUCLEOTIDE SEQUENCE [LARGE SCALE GENOMIC DNA]</scope>
    <source>
        <strain evidence="7">JA-25</strain>
    </source>
</reference>
<comment type="caution">
    <text evidence="6">The sequence shown here is derived from an EMBL/GenBank/DDBJ whole genome shotgun (WGS) entry which is preliminary data.</text>
</comment>
<dbReference type="InterPro" id="IPR013762">
    <property type="entry name" value="Integrase-like_cat_sf"/>
</dbReference>
<dbReference type="InterPro" id="IPR002104">
    <property type="entry name" value="Integrase_catalytic"/>
</dbReference>
<reference evidence="7" key="2">
    <citation type="submission" date="2023-07" db="EMBL/GenBank/DDBJ databases">
        <authorList>
            <person name="Jung D.-H."/>
        </authorList>
    </citation>
    <scope>NUCLEOTIDE SEQUENCE [LARGE SCALE GENOMIC DNA]</scope>
    <source>
        <strain evidence="7">JA-25</strain>
    </source>
</reference>
<dbReference type="Pfam" id="PF13102">
    <property type="entry name" value="Phage_int_SAM_5"/>
    <property type="match status" value="1"/>
</dbReference>
<comment type="similarity">
    <text evidence="1">Belongs to the 'phage' integrase family.</text>
</comment>
<dbReference type="Gene3D" id="1.10.443.10">
    <property type="entry name" value="Intergrase catalytic core"/>
    <property type="match status" value="1"/>
</dbReference>
<dbReference type="Pfam" id="PF17293">
    <property type="entry name" value="Arm-DNA-bind_5"/>
    <property type="match status" value="1"/>
</dbReference>
<dbReference type="InterPro" id="IPR050090">
    <property type="entry name" value="Tyrosine_recombinase_XerCD"/>
</dbReference>
<gene>
    <name evidence="6" type="ORF">F7231_01970</name>
</gene>
<dbReference type="InterPro" id="IPR035386">
    <property type="entry name" value="Arm-DNA-bind_5"/>
</dbReference>
<dbReference type="InterPro" id="IPR011010">
    <property type="entry name" value="DNA_brk_join_enz"/>
</dbReference>
<organism evidence="6 7">
    <name type="scientific">Fibrivirga algicola</name>
    <dbReference type="NCBI Taxonomy" id="2950420"/>
    <lineage>
        <taxon>Bacteria</taxon>
        <taxon>Pseudomonadati</taxon>
        <taxon>Bacteroidota</taxon>
        <taxon>Cytophagia</taxon>
        <taxon>Cytophagales</taxon>
        <taxon>Spirosomataceae</taxon>
        <taxon>Fibrivirga</taxon>
    </lineage>
</organism>
<dbReference type="EMBL" id="WAEL01000001">
    <property type="protein sequence ID" value="NID08927.1"/>
    <property type="molecule type" value="Genomic_DNA"/>
</dbReference>
<dbReference type="InterPro" id="IPR025269">
    <property type="entry name" value="SAM-like_dom"/>
</dbReference>
<evidence type="ECO:0000256" key="1">
    <source>
        <dbReference type="ARBA" id="ARBA00008857"/>
    </source>
</evidence>
<dbReference type="PANTHER" id="PTHR30349">
    <property type="entry name" value="PHAGE INTEGRASE-RELATED"/>
    <property type="match status" value="1"/>
</dbReference>
<dbReference type="Gene3D" id="1.10.150.130">
    <property type="match status" value="1"/>
</dbReference>
<keyword evidence="2" id="KW-0238">DNA-binding</keyword>
<dbReference type="RefSeq" id="WP_166690711.1">
    <property type="nucleotide sequence ID" value="NZ_WAEL01000001.1"/>
</dbReference>
<dbReference type="Pfam" id="PF00589">
    <property type="entry name" value="Phage_integrase"/>
    <property type="match status" value="1"/>
</dbReference>
<keyword evidence="7" id="KW-1185">Reference proteome</keyword>
<evidence type="ECO:0000313" key="6">
    <source>
        <dbReference type="EMBL" id="NID08927.1"/>
    </source>
</evidence>
<dbReference type="PANTHER" id="PTHR30349:SF64">
    <property type="entry name" value="PROPHAGE INTEGRASE INTD-RELATED"/>
    <property type="match status" value="1"/>
</dbReference>
<accession>A0ABX0QD91</accession>
<evidence type="ECO:0000313" key="7">
    <source>
        <dbReference type="Proteomes" id="UP000606008"/>
    </source>
</evidence>
<feature type="domain" description="Tyr recombinase" evidence="5">
    <location>
        <begin position="267"/>
        <end position="456"/>
    </location>
</feature>
<dbReference type="Proteomes" id="UP000606008">
    <property type="component" value="Unassembled WGS sequence"/>
</dbReference>
<dbReference type="SUPFAM" id="SSF56349">
    <property type="entry name" value="DNA breaking-rejoining enzymes"/>
    <property type="match status" value="1"/>
</dbReference>
<evidence type="ECO:0000259" key="5">
    <source>
        <dbReference type="PROSITE" id="PS51898"/>
    </source>
</evidence>
<keyword evidence="4" id="KW-0175">Coiled coil</keyword>
<evidence type="ECO:0000256" key="3">
    <source>
        <dbReference type="ARBA" id="ARBA00023172"/>
    </source>
</evidence>
<evidence type="ECO:0000256" key="2">
    <source>
        <dbReference type="ARBA" id="ARBA00023125"/>
    </source>
</evidence>